<name>A0A426WVL5_ENSVE</name>
<sequence length="105" mass="11129">FCFDFRYACDAPAKVSQQWYQSQGEGRPHAYCLHTEVVGHGQAPCRVGRPWPGYLQGVTGCGQARCKGRPPAGTIDSGQPARGCHPRPALPLAGAVLVAGVAAPW</sequence>
<comment type="caution">
    <text evidence="1">The sequence shown here is derived from an EMBL/GenBank/DDBJ whole genome shotgun (WGS) entry which is preliminary data.</text>
</comment>
<evidence type="ECO:0000313" key="1">
    <source>
        <dbReference type="EMBL" id="RRT31238.1"/>
    </source>
</evidence>
<protein>
    <submittedName>
        <fullName evidence="1">Uncharacterized protein</fullName>
    </submittedName>
</protein>
<dbReference type="AlphaFoldDB" id="A0A426WVL5"/>
<organism evidence="1 2">
    <name type="scientific">Ensete ventricosum</name>
    <name type="common">Abyssinian banana</name>
    <name type="synonym">Musa ensete</name>
    <dbReference type="NCBI Taxonomy" id="4639"/>
    <lineage>
        <taxon>Eukaryota</taxon>
        <taxon>Viridiplantae</taxon>
        <taxon>Streptophyta</taxon>
        <taxon>Embryophyta</taxon>
        <taxon>Tracheophyta</taxon>
        <taxon>Spermatophyta</taxon>
        <taxon>Magnoliopsida</taxon>
        <taxon>Liliopsida</taxon>
        <taxon>Zingiberales</taxon>
        <taxon>Musaceae</taxon>
        <taxon>Ensete</taxon>
    </lineage>
</organism>
<dbReference type="Proteomes" id="UP000287651">
    <property type="component" value="Unassembled WGS sequence"/>
</dbReference>
<feature type="non-terminal residue" evidence="1">
    <location>
        <position position="1"/>
    </location>
</feature>
<accession>A0A426WVL5</accession>
<gene>
    <name evidence="1" type="ORF">B296_00057789</name>
</gene>
<reference evidence="1 2" key="1">
    <citation type="journal article" date="2014" name="Agronomy (Basel)">
        <title>A Draft Genome Sequence for Ensete ventricosum, the Drought-Tolerant Tree Against Hunger.</title>
        <authorList>
            <person name="Harrison J."/>
            <person name="Moore K.A."/>
            <person name="Paszkiewicz K."/>
            <person name="Jones T."/>
            <person name="Grant M."/>
            <person name="Ambacheew D."/>
            <person name="Muzemil S."/>
            <person name="Studholme D.J."/>
        </authorList>
    </citation>
    <scope>NUCLEOTIDE SEQUENCE [LARGE SCALE GENOMIC DNA]</scope>
</reference>
<dbReference type="EMBL" id="AMZH03043012">
    <property type="protein sequence ID" value="RRT31238.1"/>
    <property type="molecule type" value="Genomic_DNA"/>
</dbReference>
<evidence type="ECO:0000313" key="2">
    <source>
        <dbReference type="Proteomes" id="UP000287651"/>
    </source>
</evidence>
<proteinExistence type="predicted"/>